<feature type="compositionally biased region" description="Basic and acidic residues" evidence="2">
    <location>
        <begin position="252"/>
        <end position="262"/>
    </location>
</feature>
<feature type="compositionally biased region" description="Basic and acidic residues" evidence="2">
    <location>
        <begin position="272"/>
        <end position="287"/>
    </location>
</feature>
<feature type="region of interest" description="Disordered" evidence="2">
    <location>
        <begin position="1"/>
        <end position="120"/>
    </location>
</feature>
<dbReference type="PANTHER" id="PTHR16476:SF4">
    <property type="entry name" value="PROTEIN FAM216A"/>
    <property type="match status" value="1"/>
</dbReference>
<reference evidence="4" key="1">
    <citation type="submission" date="2015-02" db="EMBL/GenBank/DDBJ databases">
        <title>Genome sequencing for Strongylocentrotus purpuratus.</title>
        <authorList>
            <person name="Murali S."/>
            <person name="Liu Y."/>
            <person name="Vee V."/>
            <person name="English A."/>
            <person name="Wang M."/>
            <person name="Skinner E."/>
            <person name="Han Y."/>
            <person name="Muzny D.M."/>
            <person name="Worley K.C."/>
            <person name="Gibbs R.A."/>
        </authorList>
    </citation>
    <scope>NUCLEOTIDE SEQUENCE</scope>
</reference>
<feature type="compositionally biased region" description="Polar residues" evidence="2">
    <location>
        <begin position="16"/>
        <end position="35"/>
    </location>
</feature>
<feature type="compositionally biased region" description="Low complexity" evidence="2">
    <location>
        <begin position="98"/>
        <end position="113"/>
    </location>
</feature>
<dbReference type="RefSeq" id="XP_030847822.1">
    <property type="nucleotide sequence ID" value="XM_030991962.1"/>
</dbReference>
<evidence type="ECO:0000256" key="1">
    <source>
        <dbReference type="ARBA" id="ARBA00008615"/>
    </source>
</evidence>
<feature type="compositionally biased region" description="Polar residues" evidence="2">
    <location>
        <begin position="43"/>
        <end position="56"/>
    </location>
</feature>
<evidence type="ECO:0000256" key="2">
    <source>
        <dbReference type="SAM" id="MobiDB-lite"/>
    </source>
</evidence>
<protein>
    <submittedName>
        <fullName evidence="3">Uncharacterized protein</fullName>
    </submittedName>
</protein>
<dbReference type="AlphaFoldDB" id="A0A7M7PAB7"/>
<dbReference type="OrthoDB" id="10068153at2759"/>
<keyword evidence="4" id="KW-1185">Reference proteome</keyword>
<reference evidence="3" key="2">
    <citation type="submission" date="2021-01" db="UniProtKB">
        <authorList>
            <consortium name="EnsemblMetazoa"/>
        </authorList>
    </citation>
    <scope>IDENTIFICATION</scope>
</reference>
<feature type="compositionally biased region" description="Basic residues" evidence="2">
    <location>
        <begin position="79"/>
        <end position="95"/>
    </location>
</feature>
<dbReference type="Pfam" id="PF15107">
    <property type="entry name" value="FAM216B"/>
    <property type="match status" value="1"/>
</dbReference>
<accession>A0A7M7PAB7</accession>
<evidence type="ECO:0000313" key="4">
    <source>
        <dbReference type="Proteomes" id="UP000007110"/>
    </source>
</evidence>
<dbReference type="KEGG" id="spu:100891589"/>
<dbReference type="EnsemblMetazoa" id="XM_030991961">
    <property type="protein sequence ID" value="XP_030847821"/>
    <property type="gene ID" value="LOC100891589"/>
</dbReference>
<dbReference type="EnsemblMetazoa" id="XM_030991962">
    <property type="protein sequence ID" value="XP_030847822"/>
    <property type="gene ID" value="LOC100891589"/>
</dbReference>
<feature type="region of interest" description="Disordered" evidence="2">
    <location>
        <begin position="238"/>
        <end position="310"/>
    </location>
</feature>
<evidence type="ECO:0000313" key="3">
    <source>
        <dbReference type="EnsemblMetazoa" id="XP_030847821"/>
    </source>
</evidence>
<comment type="similarity">
    <text evidence="1">Belongs to the FAM216 family.</text>
</comment>
<proteinExistence type="inferred from homology"/>
<dbReference type="GeneID" id="100891589"/>
<name>A0A7M7PAB7_STRPU</name>
<dbReference type="InParanoid" id="A0A7M7PAB7"/>
<organism evidence="3 4">
    <name type="scientific">Strongylocentrotus purpuratus</name>
    <name type="common">Purple sea urchin</name>
    <dbReference type="NCBI Taxonomy" id="7668"/>
    <lineage>
        <taxon>Eukaryota</taxon>
        <taxon>Metazoa</taxon>
        <taxon>Echinodermata</taxon>
        <taxon>Eleutherozoa</taxon>
        <taxon>Echinozoa</taxon>
        <taxon>Echinoidea</taxon>
        <taxon>Euechinoidea</taxon>
        <taxon>Echinacea</taxon>
        <taxon>Camarodonta</taxon>
        <taxon>Echinidea</taxon>
        <taxon>Strongylocentrotidae</taxon>
        <taxon>Strongylocentrotus</taxon>
    </lineage>
</organism>
<dbReference type="Proteomes" id="UP000007110">
    <property type="component" value="Unassembled WGS sequence"/>
</dbReference>
<dbReference type="PANTHER" id="PTHR16476">
    <property type="entry name" value="FAMILY WITH SEQUENCE SIMILARITY 216 MEMBER A"/>
    <property type="match status" value="1"/>
</dbReference>
<sequence>MPDEESGQPASDRESPTSPDQPQAVSHLDTSSQCDLQVESDADTGSVTAESVSSTEYKLRSRPKTAPNHFRTQTAPSRLQRHRKPAKPSKPRHKQGNSADNISDVSSESSSLDRAYTHRITSQVSRDAPGFYEYHRPYSVYRKPLRRPLSLPTAFDDSPKLNHPDLDPGQREYLWHTASVYSVGNLKQLQQRRYKQILNHQVETGFHTKEECDRYYKYLMGTRKQQYAADTTVWRSPPKLPVRPKQFQRRPRAQEEVEETRRVNTGYYRGQKSKEKGSKENLNDSMEKLSLVYSTDLKRTLPRKRKDSVE</sequence>
<dbReference type="InterPro" id="IPR029373">
    <property type="entry name" value="FAM216"/>
</dbReference>
<feature type="compositionally biased region" description="Basic residues" evidence="2">
    <location>
        <begin position="300"/>
        <end position="310"/>
    </location>
</feature>
<dbReference type="RefSeq" id="XP_030847821.1">
    <property type="nucleotide sequence ID" value="XM_030991961.1"/>
</dbReference>